<dbReference type="OrthoDB" id="205514at2759"/>
<organism evidence="2 3">
    <name type="scientific">Gigaspora rosea</name>
    <dbReference type="NCBI Taxonomy" id="44941"/>
    <lineage>
        <taxon>Eukaryota</taxon>
        <taxon>Fungi</taxon>
        <taxon>Fungi incertae sedis</taxon>
        <taxon>Mucoromycota</taxon>
        <taxon>Glomeromycotina</taxon>
        <taxon>Glomeromycetes</taxon>
        <taxon>Diversisporales</taxon>
        <taxon>Gigasporaceae</taxon>
        <taxon>Gigaspora</taxon>
    </lineage>
</organism>
<reference evidence="2 3" key="1">
    <citation type="submission" date="2018-06" db="EMBL/GenBank/DDBJ databases">
        <title>Comparative genomics reveals the genomic features of Rhizophagus irregularis, R. cerebriforme, R. diaphanum and Gigaspora rosea, and their symbiotic lifestyle signature.</title>
        <authorList>
            <person name="Morin E."/>
            <person name="San Clemente H."/>
            <person name="Chen E.C.H."/>
            <person name="De La Providencia I."/>
            <person name="Hainaut M."/>
            <person name="Kuo A."/>
            <person name="Kohler A."/>
            <person name="Murat C."/>
            <person name="Tang N."/>
            <person name="Roy S."/>
            <person name="Loubradou J."/>
            <person name="Henrissat B."/>
            <person name="Grigoriev I.V."/>
            <person name="Corradi N."/>
            <person name="Roux C."/>
            <person name="Martin F.M."/>
        </authorList>
    </citation>
    <scope>NUCLEOTIDE SEQUENCE [LARGE SCALE GENOMIC DNA]</scope>
    <source>
        <strain evidence="2 3">DAOM 194757</strain>
    </source>
</reference>
<feature type="compositionally biased region" description="Polar residues" evidence="1">
    <location>
        <begin position="113"/>
        <end position="128"/>
    </location>
</feature>
<dbReference type="AlphaFoldDB" id="A0A397V444"/>
<comment type="caution">
    <text evidence="2">The sequence shown here is derived from an EMBL/GenBank/DDBJ whole genome shotgun (WGS) entry which is preliminary data.</text>
</comment>
<sequence>MDSLNILSSQENDILLDADPIDVKNKKRTFDNLLKEKSNESHVISHDSYVPVSKKINTKTSSAENQVETQDIQLSSYSFQPLKRKTRKVMYKITNEKEITSSGNKKIRHDSSTHASRSMPSQKATIVTSERIHSGPSKTTRGKKKKSTRETASSRNIGSFFIPNDIVKVRLRLLKEKVIEKGGQVVDGEFDPSATHVITALQGRKVLKILGIREKNVPQSLAAF</sequence>
<evidence type="ECO:0000313" key="2">
    <source>
        <dbReference type="EMBL" id="RIB17185.1"/>
    </source>
</evidence>
<evidence type="ECO:0000256" key="1">
    <source>
        <dbReference type="SAM" id="MobiDB-lite"/>
    </source>
</evidence>
<proteinExistence type="predicted"/>
<evidence type="ECO:0000313" key="3">
    <source>
        <dbReference type="Proteomes" id="UP000266673"/>
    </source>
</evidence>
<keyword evidence="3" id="KW-1185">Reference proteome</keyword>
<dbReference type="Proteomes" id="UP000266673">
    <property type="component" value="Unassembled WGS sequence"/>
</dbReference>
<accession>A0A397V444</accession>
<gene>
    <name evidence="2" type="ORF">C2G38_2037935</name>
</gene>
<evidence type="ECO:0008006" key="4">
    <source>
        <dbReference type="Google" id="ProtNLM"/>
    </source>
</evidence>
<dbReference type="InterPro" id="IPR036420">
    <property type="entry name" value="BRCT_dom_sf"/>
</dbReference>
<dbReference type="Gene3D" id="3.40.50.10190">
    <property type="entry name" value="BRCT domain"/>
    <property type="match status" value="1"/>
</dbReference>
<protein>
    <recommendedName>
        <fullName evidence="4">BRCT domain-containing protein</fullName>
    </recommendedName>
</protein>
<name>A0A397V444_9GLOM</name>
<dbReference type="EMBL" id="QKWP01000624">
    <property type="protein sequence ID" value="RIB17185.1"/>
    <property type="molecule type" value="Genomic_DNA"/>
</dbReference>
<feature type="region of interest" description="Disordered" evidence="1">
    <location>
        <begin position="100"/>
        <end position="153"/>
    </location>
</feature>